<dbReference type="InterPro" id="IPR004193">
    <property type="entry name" value="Glyco_hydro_13_N"/>
</dbReference>
<keyword evidence="7" id="KW-1185">Reference proteome</keyword>
<feature type="region of interest" description="Disordered" evidence="4">
    <location>
        <begin position="473"/>
        <end position="494"/>
    </location>
</feature>
<evidence type="ECO:0000313" key="6">
    <source>
        <dbReference type="EMBL" id="WDF66909.1"/>
    </source>
</evidence>
<dbReference type="NCBIfam" id="TIGR02100">
    <property type="entry name" value="glgX_debranch"/>
    <property type="match status" value="1"/>
</dbReference>
<accession>A0ABY7WE76</accession>
<dbReference type="Gene3D" id="2.60.40.10">
    <property type="entry name" value="Immunoglobulins"/>
    <property type="match status" value="1"/>
</dbReference>
<dbReference type="EMBL" id="CP117880">
    <property type="protein sequence ID" value="WDF66909.1"/>
    <property type="molecule type" value="Genomic_DNA"/>
</dbReference>
<evidence type="ECO:0000259" key="5">
    <source>
        <dbReference type="SMART" id="SM00642"/>
    </source>
</evidence>
<dbReference type="SUPFAM" id="SSF51011">
    <property type="entry name" value="Glycosyl hydrolase domain"/>
    <property type="match status" value="1"/>
</dbReference>
<dbReference type="InterPro" id="IPR017853">
    <property type="entry name" value="GH"/>
</dbReference>
<reference evidence="6 7" key="1">
    <citation type="submission" date="2023-02" db="EMBL/GenBank/DDBJ databases">
        <title>Genome sequence of Sphingobacterium sp. KACC 22765.</title>
        <authorList>
            <person name="Kim S."/>
            <person name="Heo J."/>
            <person name="Kwon S.-W."/>
        </authorList>
    </citation>
    <scope>NUCLEOTIDE SEQUENCE [LARGE SCALE GENOMIC DNA]</scope>
    <source>
        <strain evidence="6 7">KACC 22765</strain>
    </source>
</reference>
<evidence type="ECO:0000256" key="2">
    <source>
        <dbReference type="ARBA" id="ARBA00022801"/>
    </source>
</evidence>
<evidence type="ECO:0000256" key="4">
    <source>
        <dbReference type="SAM" id="MobiDB-lite"/>
    </source>
</evidence>
<dbReference type="InterPro" id="IPR013783">
    <property type="entry name" value="Ig-like_fold"/>
</dbReference>
<dbReference type="Pfam" id="PF02922">
    <property type="entry name" value="CBM_48"/>
    <property type="match status" value="1"/>
</dbReference>
<protein>
    <submittedName>
        <fullName evidence="6">Glycogen debranching protein GlgX</fullName>
    </submittedName>
</protein>
<dbReference type="RefSeq" id="WP_274265649.1">
    <property type="nucleotide sequence ID" value="NZ_CP117880.1"/>
</dbReference>
<dbReference type="InterPro" id="IPR011837">
    <property type="entry name" value="Glycogen_debranch_GlgX"/>
</dbReference>
<dbReference type="CDD" id="cd11326">
    <property type="entry name" value="AmyAc_Glg_debranch"/>
    <property type="match status" value="1"/>
</dbReference>
<keyword evidence="3" id="KW-0326">Glycosidase</keyword>
<dbReference type="InterPro" id="IPR014756">
    <property type="entry name" value="Ig_E-set"/>
</dbReference>
<name>A0ABY7WE76_9SPHI</name>
<evidence type="ECO:0000313" key="7">
    <source>
        <dbReference type="Proteomes" id="UP001221558"/>
    </source>
</evidence>
<organism evidence="6 7">
    <name type="scientific">Sphingobacterium oryzagri</name>
    <dbReference type="NCBI Taxonomy" id="3025669"/>
    <lineage>
        <taxon>Bacteria</taxon>
        <taxon>Pseudomonadati</taxon>
        <taxon>Bacteroidota</taxon>
        <taxon>Sphingobacteriia</taxon>
        <taxon>Sphingobacteriales</taxon>
        <taxon>Sphingobacteriaceae</taxon>
        <taxon>Sphingobacterium</taxon>
    </lineage>
</organism>
<dbReference type="InterPro" id="IPR044505">
    <property type="entry name" value="GlgX_Isoamylase_N_E_set"/>
</dbReference>
<dbReference type="PANTHER" id="PTHR43002">
    <property type="entry name" value="GLYCOGEN DEBRANCHING ENZYME"/>
    <property type="match status" value="1"/>
</dbReference>
<dbReference type="Pfam" id="PF00128">
    <property type="entry name" value="Alpha-amylase"/>
    <property type="match status" value="1"/>
</dbReference>
<feature type="domain" description="Glycosyl hydrolase family 13 catalytic" evidence="5">
    <location>
        <begin position="141"/>
        <end position="574"/>
    </location>
</feature>
<dbReference type="SMART" id="SM00642">
    <property type="entry name" value="Aamy"/>
    <property type="match status" value="1"/>
</dbReference>
<proteinExistence type="inferred from homology"/>
<sequence length="707" mass="80504">MNIKTSTGSPYPLGASWDGKGVNFAIYSENAEAVDLCLFETNDQPRESIKIRMKERTHKVWHVYLEGIGPGALYGYRVHGPYEPESGHRFNANKLLVDPYAKAIVGDVVYHPAIYGYVKKSKQADLSFSKTDSAAFIPKGMVIDSSFDWEDDSAPKTPMQKTVIYEAHIKGLTVLHDQIPIDLRGTYMALAHPIMIAHYKQLGITAIELLPVHFSTSSAQGQTRRLRNYWGYNTLSYFAPDNRFAQIKQGDRALSEFKEMVRSLHSNGIEVILDVVYNHTAEGDHLGPTLSWRGIDNASYYHLEENNLAHYVDYTGTGNTLNTGLPHVLQMIMDSLRYWILDMHVDGFRFDLASALARGLHEVNMLGAFFDIIHQDPVISQVKLIAEPWDLGEGGYQVGNFPPGWAEWNGRYRDTLRDFWMGDNNTTADFATRITGSADLYRDHIRTPTSSINFVTAHDGFTLHDLVTYEHKHNEQNGENNEDGTDENRSWNCGLEGETNDKTINMLRARQKRNLILSMLLSKGVPMILAGDELSNSQFGNNNPHNQDNEISWIDWKEMDDKQLAFVQMAVAFRQNHPLFYLRNWYNGKKASRSKLKDINWFAPDGSFIKPSQWKSNSLSAFAMYLNGKGIDLLAEDGSQIQDDTFYILFNPTRHIKHFRLPTRQYAKVWKVAIDTYSPQKDKKHLYSPEDSIDLHSHSMIVLMAVT</sequence>
<comment type="similarity">
    <text evidence="1">Belongs to the glycosyl hydrolase 13 family.</text>
</comment>
<dbReference type="Gene3D" id="2.60.40.1180">
    <property type="entry name" value="Golgi alpha-mannosidase II"/>
    <property type="match status" value="1"/>
</dbReference>
<evidence type="ECO:0000256" key="1">
    <source>
        <dbReference type="ARBA" id="ARBA00008061"/>
    </source>
</evidence>
<dbReference type="CDD" id="cd02856">
    <property type="entry name" value="E_set_GDE_Isoamylase_N"/>
    <property type="match status" value="1"/>
</dbReference>
<dbReference type="SUPFAM" id="SSF81296">
    <property type="entry name" value="E set domains"/>
    <property type="match status" value="1"/>
</dbReference>
<dbReference type="InterPro" id="IPR013780">
    <property type="entry name" value="Glyco_hydro_b"/>
</dbReference>
<dbReference type="Gene3D" id="3.20.20.80">
    <property type="entry name" value="Glycosidases"/>
    <property type="match status" value="1"/>
</dbReference>
<dbReference type="SUPFAM" id="SSF51445">
    <property type="entry name" value="(Trans)glycosidases"/>
    <property type="match status" value="1"/>
</dbReference>
<keyword evidence="2" id="KW-0378">Hydrolase</keyword>
<dbReference type="Proteomes" id="UP001221558">
    <property type="component" value="Chromosome"/>
</dbReference>
<gene>
    <name evidence="6" type="primary">glgX</name>
    <name evidence="6" type="ORF">PQ465_11390</name>
</gene>
<dbReference type="InterPro" id="IPR006047">
    <property type="entry name" value="GH13_cat_dom"/>
</dbReference>
<evidence type="ECO:0000256" key="3">
    <source>
        <dbReference type="ARBA" id="ARBA00023295"/>
    </source>
</evidence>